<dbReference type="OMA" id="KNPCGAQ"/>
<organism evidence="3 4">
    <name type="scientific">Aureobasidium subglaciale (strain EXF-2481)</name>
    <name type="common">Aureobasidium pullulans var. subglaciale</name>
    <dbReference type="NCBI Taxonomy" id="1043005"/>
    <lineage>
        <taxon>Eukaryota</taxon>
        <taxon>Fungi</taxon>
        <taxon>Dikarya</taxon>
        <taxon>Ascomycota</taxon>
        <taxon>Pezizomycotina</taxon>
        <taxon>Dothideomycetes</taxon>
        <taxon>Dothideomycetidae</taxon>
        <taxon>Dothideales</taxon>
        <taxon>Saccotheciaceae</taxon>
        <taxon>Aureobasidium</taxon>
    </lineage>
</organism>
<keyword evidence="1" id="KW-0732">Signal</keyword>
<dbReference type="EMBL" id="KL584780">
    <property type="protein sequence ID" value="KEQ91298.1"/>
    <property type="molecule type" value="Genomic_DNA"/>
</dbReference>
<dbReference type="PANTHER" id="PTHR38118">
    <property type="entry name" value="ANCHORED CELL WALL PROTEIN 11-RELATED"/>
    <property type="match status" value="1"/>
</dbReference>
<dbReference type="InterPro" id="IPR056124">
    <property type="entry name" value="DUF7707"/>
</dbReference>
<dbReference type="PANTHER" id="PTHR38118:SF2">
    <property type="entry name" value="CDP-ALCOHOL PHOSPHATIDYLTRANSFERASE PROTEIN"/>
    <property type="match status" value="1"/>
</dbReference>
<protein>
    <recommendedName>
        <fullName evidence="2">DUF7707 domain-containing protein</fullName>
    </recommendedName>
</protein>
<sequence length="206" mass="20730">MRGFGPLLLLPVVANLASAQFNVSSVPESTRETWCTNQQAACPIICSQTSANSSETLENDCDPETLDYSCLCSNNLSPNASEYSQTIPFYICTATNQECISNCGGNTQCEFNCNADNPCGAQNPTRINATTSSASATASSTGSGSAGQATNSAGQTIYSGLGGSGGASATGSSNTKTGAAAALQLGQAYGLLAVSAGIFAGFGLLL</sequence>
<feature type="signal peptide" evidence="1">
    <location>
        <begin position="1"/>
        <end position="19"/>
    </location>
</feature>
<name>A0A074Y0H7_AURSE</name>
<reference evidence="3 4" key="1">
    <citation type="journal article" date="2014" name="BMC Genomics">
        <title>Genome sequencing of four Aureobasidium pullulans varieties: biotechnological potential, stress tolerance, and description of new species.</title>
        <authorList>
            <person name="Gostin Ar C."/>
            <person name="Ohm R.A."/>
            <person name="Kogej T."/>
            <person name="Sonjak S."/>
            <person name="Turk M."/>
            <person name="Zajc J."/>
            <person name="Zalar P."/>
            <person name="Grube M."/>
            <person name="Sun H."/>
            <person name="Han J."/>
            <person name="Sharma A."/>
            <person name="Chiniquy J."/>
            <person name="Ngan C.Y."/>
            <person name="Lipzen A."/>
            <person name="Barry K."/>
            <person name="Grigoriev I.V."/>
            <person name="Gunde-Cimerman N."/>
        </authorList>
    </citation>
    <scope>NUCLEOTIDE SEQUENCE [LARGE SCALE GENOMIC DNA]</scope>
    <source>
        <strain evidence="3 4">EXF-2481</strain>
    </source>
</reference>
<gene>
    <name evidence="3" type="ORF">AUEXF2481DRAFT_33249</name>
</gene>
<evidence type="ECO:0000313" key="4">
    <source>
        <dbReference type="Proteomes" id="UP000030641"/>
    </source>
</evidence>
<dbReference type="GeneID" id="25364819"/>
<accession>A0A074Y0H7</accession>
<evidence type="ECO:0000256" key="1">
    <source>
        <dbReference type="SAM" id="SignalP"/>
    </source>
</evidence>
<feature type="domain" description="DUF7707" evidence="2">
    <location>
        <begin position="20"/>
        <end position="124"/>
    </location>
</feature>
<dbReference type="AlphaFoldDB" id="A0A074Y0H7"/>
<dbReference type="OrthoDB" id="2439692at2759"/>
<dbReference type="RefSeq" id="XP_013339741.1">
    <property type="nucleotide sequence ID" value="XM_013484287.1"/>
</dbReference>
<evidence type="ECO:0000259" key="2">
    <source>
        <dbReference type="Pfam" id="PF24808"/>
    </source>
</evidence>
<dbReference type="Proteomes" id="UP000030641">
    <property type="component" value="Unassembled WGS sequence"/>
</dbReference>
<dbReference type="InParanoid" id="A0A074Y0H7"/>
<dbReference type="Pfam" id="PF24808">
    <property type="entry name" value="DUF7707"/>
    <property type="match status" value="1"/>
</dbReference>
<proteinExistence type="predicted"/>
<keyword evidence="4" id="KW-1185">Reference proteome</keyword>
<feature type="chain" id="PRO_5001704420" description="DUF7707 domain-containing protein" evidence="1">
    <location>
        <begin position="20"/>
        <end position="206"/>
    </location>
</feature>
<dbReference type="HOGENOM" id="CLU_084512_0_0_1"/>
<evidence type="ECO:0000313" key="3">
    <source>
        <dbReference type="EMBL" id="KEQ91298.1"/>
    </source>
</evidence>